<organism evidence="7 8">
    <name type="scientific">Caligus rogercresseyi</name>
    <name type="common">Sea louse</name>
    <dbReference type="NCBI Taxonomy" id="217165"/>
    <lineage>
        <taxon>Eukaryota</taxon>
        <taxon>Metazoa</taxon>
        <taxon>Ecdysozoa</taxon>
        <taxon>Arthropoda</taxon>
        <taxon>Crustacea</taxon>
        <taxon>Multicrustacea</taxon>
        <taxon>Hexanauplia</taxon>
        <taxon>Copepoda</taxon>
        <taxon>Siphonostomatoida</taxon>
        <taxon>Caligidae</taxon>
        <taxon>Caligus</taxon>
    </lineage>
</organism>
<dbReference type="SUPFAM" id="SSF47113">
    <property type="entry name" value="Histone-fold"/>
    <property type="match status" value="1"/>
</dbReference>
<evidence type="ECO:0000256" key="5">
    <source>
        <dbReference type="ARBA" id="ARBA00023242"/>
    </source>
</evidence>
<comment type="subcellular location">
    <subcellularLocation>
        <location evidence="1">Nucleus</location>
    </subcellularLocation>
</comment>
<dbReference type="GO" id="GO:0003713">
    <property type="term" value="F:transcription coactivator activity"/>
    <property type="evidence" value="ECO:0007669"/>
    <property type="project" value="TreeGrafter"/>
</dbReference>
<gene>
    <name evidence="7" type="ORF">FKW44_003156</name>
</gene>
<dbReference type="Proteomes" id="UP000595437">
    <property type="component" value="Chromosome 2"/>
</dbReference>
<evidence type="ECO:0000256" key="1">
    <source>
        <dbReference type="ARBA" id="ARBA00004123"/>
    </source>
</evidence>
<dbReference type="InterPro" id="IPR051431">
    <property type="entry name" value="TFIID_subunit_9"/>
</dbReference>
<dbReference type="EMBL" id="CP045891">
    <property type="protein sequence ID" value="QQP57983.1"/>
    <property type="molecule type" value="Genomic_DNA"/>
</dbReference>
<evidence type="ECO:0000256" key="4">
    <source>
        <dbReference type="ARBA" id="ARBA00023163"/>
    </source>
</evidence>
<proteinExistence type="inferred from homology"/>
<dbReference type="GO" id="GO:0016251">
    <property type="term" value="F:RNA polymerase II general transcription initiation factor activity"/>
    <property type="evidence" value="ECO:0007669"/>
    <property type="project" value="TreeGrafter"/>
</dbReference>
<sequence>MVKESLPKDARVMSAILRDMGVMEYISSVLEDSKAISIHAKKKLIDAEDVRLAVDLLTRQNYTSPPSRDVLLETARTKNAVSLPVPKSSSGAMKLPPDRHCITACNFRLKSKAKTSRGKAASFNSKYASSNASQPPVFKIQVAPGLQLGNASSQSGSNKRKREDDNA</sequence>
<dbReference type="OrthoDB" id="341924at2759"/>
<keyword evidence="8" id="KW-1185">Reference proteome</keyword>
<reference evidence="8" key="1">
    <citation type="submission" date="2021-01" db="EMBL/GenBank/DDBJ databases">
        <title>Caligus Genome Assembly.</title>
        <authorList>
            <person name="Gallardo-Escarate C."/>
        </authorList>
    </citation>
    <scope>NUCLEOTIDE SEQUENCE [LARGE SCALE GENOMIC DNA]</scope>
</reference>
<feature type="compositionally biased region" description="Polar residues" evidence="6">
    <location>
        <begin position="123"/>
        <end position="134"/>
    </location>
</feature>
<accession>A0A7T8KLK3</accession>
<comment type="similarity">
    <text evidence="2">Belongs to the TAF9 family.</text>
</comment>
<dbReference type="GO" id="GO:0005669">
    <property type="term" value="C:transcription factor TFIID complex"/>
    <property type="evidence" value="ECO:0007669"/>
    <property type="project" value="TreeGrafter"/>
</dbReference>
<evidence type="ECO:0000313" key="8">
    <source>
        <dbReference type="Proteomes" id="UP000595437"/>
    </source>
</evidence>
<dbReference type="GO" id="GO:0046982">
    <property type="term" value="F:protein heterodimerization activity"/>
    <property type="evidence" value="ECO:0007669"/>
    <property type="project" value="InterPro"/>
</dbReference>
<keyword evidence="5" id="KW-0539">Nucleus</keyword>
<evidence type="ECO:0000256" key="3">
    <source>
        <dbReference type="ARBA" id="ARBA00023015"/>
    </source>
</evidence>
<dbReference type="InterPro" id="IPR009072">
    <property type="entry name" value="Histone-fold"/>
</dbReference>
<dbReference type="Gene3D" id="1.10.20.10">
    <property type="entry name" value="Histone, subunit A"/>
    <property type="match status" value="1"/>
</dbReference>
<protein>
    <submittedName>
        <fullName evidence="7">Transcription initiation factor TFIID subunit 9</fullName>
    </submittedName>
</protein>
<evidence type="ECO:0000256" key="6">
    <source>
        <dbReference type="SAM" id="MobiDB-lite"/>
    </source>
</evidence>
<evidence type="ECO:0000256" key="2">
    <source>
        <dbReference type="ARBA" id="ARBA00007646"/>
    </source>
</evidence>
<name>A0A7T8KLK3_CALRO</name>
<dbReference type="GO" id="GO:0000124">
    <property type="term" value="C:SAGA complex"/>
    <property type="evidence" value="ECO:0007669"/>
    <property type="project" value="TreeGrafter"/>
</dbReference>
<dbReference type="Pfam" id="PF02291">
    <property type="entry name" value="TFIID-31kDa"/>
    <property type="match status" value="1"/>
</dbReference>
<dbReference type="PANTHER" id="PTHR48068:SF4">
    <property type="entry name" value="TATA-BOX BINDING PROTEIN ASSOCIATED FACTOR 9"/>
    <property type="match status" value="1"/>
</dbReference>
<evidence type="ECO:0000313" key="7">
    <source>
        <dbReference type="EMBL" id="QQP57983.1"/>
    </source>
</evidence>
<dbReference type="PANTHER" id="PTHR48068">
    <property type="entry name" value="TAF9 RNA POLYMERASE II, TATA BOX-BINDING PROTEIN (TBP)-ASSOCIATED FACTOR"/>
    <property type="match status" value="1"/>
</dbReference>
<dbReference type="CDD" id="cd07979">
    <property type="entry name" value="HFD_TAF9"/>
    <property type="match status" value="1"/>
</dbReference>
<keyword evidence="3" id="KW-0805">Transcription regulation</keyword>
<feature type="region of interest" description="Disordered" evidence="6">
    <location>
        <begin position="123"/>
        <end position="167"/>
    </location>
</feature>
<dbReference type="GO" id="GO:0051123">
    <property type="term" value="P:RNA polymerase II preinitiation complex assembly"/>
    <property type="evidence" value="ECO:0007669"/>
    <property type="project" value="TreeGrafter"/>
</dbReference>
<keyword evidence="4" id="KW-0804">Transcription</keyword>
<dbReference type="AlphaFoldDB" id="A0A7T8KLK3"/>
<dbReference type="InterPro" id="IPR003162">
    <property type="entry name" value="TFIID-31"/>
</dbReference>